<comment type="caution">
    <text evidence="3">The sequence shown here is derived from an EMBL/GenBank/DDBJ whole genome shotgun (WGS) entry which is preliminary data.</text>
</comment>
<evidence type="ECO:0008006" key="5">
    <source>
        <dbReference type="Google" id="ProtNLM"/>
    </source>
</evidence>
<keyword evidence="1" id="KW-0328">Glycosyltransferase</keyword>
<evidence type="ECO:0000313" key="3">
    <source>
        <dbReference type="EMBL" id="OIP87088.1"/>
    </source>
</evidence>
<evidence type="ECO:0000256" key="2">
    <source>
        <dbReference type="ARBA" id="ARBA00022679"/>
    </source>
</evidence>
<protein>
    <recommendedName>
        <fullName evidence="5">Glycosyltransferase</fullName>
    </recommendedName>
</protein>
<dbReference type="AlphaFoldDB" id="A0A1J5I784"/>
<dbReference type="InterPro" id="IPR004629">
    <property type="entry name" value="WecG_TagA_CpsF"/>
</dbReference>
<dbReference type="GO" id="GO:0016758">
    <property type="term" value="F:hexosyltransferase activity"/>
    <property type="evidence" value="ECO:0007669"/>
    <property type="project" value="TreeGrafter"/>
</dbReference>
<reference evidence="3 4" key="1">
    <citation type="journal article" date="2016" name="Environ. Microbiol.">
        <title>Genomic resolution of a cold subsurface aquifer community provides metabolic insights for novel microbes adapted to high CO concentrations.</title>
        <authorList>
            <person name="Probst A.J."/>
            <person name="Castelle C.J."/>
            <person name="Singh A."/>
            <person name="Brown C.T."/>
            <person name="Anantharaman K."/>
            <person name="Sharon I."/>
            <person name="Hug L.A."/>
            <person name="Burstein D."/>
            <person name="Emerson J.B."/>
            <person name="Thomas B.C."/>
            <person name="Banfield J.F."/>
        </authorList>
    </citation>
    <scope>NUCLEOTIDE SEQUENCE [LARGE SCALE GENOMIC DNA]</scope>
    <source>
        <strain evidence="3">CG2_30_35_20</strain>
    </source>
</reference>
<keyword evidence="2" id="KW-0808">Transferase</keyword>
<dbReference type="PANTHER" id="PTHR34136:SF1">
    <property type="entry name" value="UDP-N-ACETYL-D-MANNOSAMINURONIC ACID TRANSFERASE"/>
    <property type="match status" value="1"/>
</dbReference>
<dbReference type="Pfam" id="PF03808">
    <property type="entry name" value="Glyco_tran_WecG"/>
    <property type="match status" value="1"/>
</dbReference>
<sequence length="275" mass="31934">MKNKTNGDSKNIGDVRDMFGFTLFGKSKGVLLNLIESDMVKKRKIWIATVNPEFVMATTKDNEFLNILQSRTTYNVIDGIGLAWARLVESRKSKVERFVYGIKIGVEIMMGRHRENLIAGADLMDDLCRMAEKNGQSVYFLGGWDDRGKKTAEFFLKKYPKLKIAGYYAGKREGEDEKIIKMLAQKKIDYLFVAFAMKTQEEFINRNLEKLNVGLVMGLGRSFDYYSGDLPRAPKWIRNIGFEWLFSLIIEPKRWKRQLTLPKFIWMVLKNRPKI</sequence>
<dbReference type="PANTHER" id="PTHR34136">
    <property type="match status" value="1"/>
</dbReference>
<gene>
    <name evidence="3" type="ORF">AUK05_02120</name>
</gene>
<dbReference type="NCBIfam" id="TIGR00696">
    <property type="entry name" value="wecG_tagA_cpsF"/>
    <property type="match status" value="1"/>
</dbReference>
<organism evidence="3 4">
    <name type="scientific">Candidatus Shapirobacteria bacterium CG2_30_35_20</name>
    <dbReference type="NCBI Taxonomy" id="1805376"/>
    <lineage>
        <taxon>Bacteria</taxon>
        <taxon>Candidatus Shapironibacteriota</taxon>
    </lineage>
</organism>
<evidence type="ECO:0000313" key="4">
    <source>
        <dbReference type="Proteomes" id="UP000182344"/>
    </source>
</evidence>
<accession>A0A1J5I784</accession>
<dbReference type="EMBL" id="MNZO01000030">
    <property type="protein sequence ID" value="OIP87088.1"/>
    <property type="molecule type" value="Genomic_DNA"/>
</dbReference>
<evidence type="ECO:0000256" key="1">
    <source>
        <dbReference type="ARBA" id="ARBA00022676"/>
    </source>
</evidence>
<dbReference type="Proteomes" id="UP000182344">
    <property type="component" value="Unassembled WGS sequence"/>
</dbReference>
<proteinExistence type="predicted"/>
<dbReference type="CDD" id="cd06533">
    <property type="entry name" value="Glyco_transf_WecG_TagA"/>
    <property type="match status" value="1"/>
</dbReference>
<dbReference type="STRING" id="1805376.AUK05_02120"/>
<name>A0A1J5I784_9BACT</name>